<evidence type="ECO:0000256" key="4">
    <source>
        <dbReference type="ARBA" id="ARBA00022475"/>
    </source>
</evidence>
<evidence type="ECO:0000256" key="5">
    <source>
        <dbReference type="ARBA" id="ARBA00022692"/>
    </source>
</evidence>
<dbReference type="Gene3D" id="1.10.3470.10">
    <property type="entry name" value="ABC transporter involved in vitamin B12 uptake, BtuC"/>
    <property type="match status" value="1"/>
</dbReference>
<dbReference type="GO" id="GO:0005886">
    <property type="term" value="C:plasma membrane"/>
    <property type="evidence" value="ECO:0007669"/>
    <property type="project" value="UniProtKB-SubCell"/>
</dbReference>
<dbReference type="Pfam" id="PF01032">
    <property type="entry name" value="FecCD"/>
    <property type="match status" value="1"/>
</dbReference>
<feature type="transmembrane region" description="Helical" evidence="8">
    <location>
        <begin position="180"/>
        <end position="199"/>
    </location>
</feature>
<dbReference type="SUPFAM" id="SSF81345">
    <property type="entry name" value="ABC transporter involved in vitamin B12 uptake, BtuC"/>
    <property type="match status" value="1"/>
</dbReference>
<dbReference type="Proteomes" id="UP000094291">
    <property type="component" value="Unassembled WGS sequence"/>
</dbReference>
<sequence>MALLAIGCAVLLSLQLNTGSLSISRDQLAQALMGQGEALAEQIVWELRLPRALLGMMAGAALALSGALMQGLTRNPLADPGLLGIGAGAALASATLIIIWPNLPRGLLIPAALVGALLVAWLTWRLSRRHERSMARLLLAGLALNSLVTALLTLMTWRATGDQLRWLLFWQLGSLERADWPLLGVMGSILLFAIIRLNWLARGLDLLSMGEASCRHLGWPVQRLQRETVFWIAVLTATSVALCGLIGFIGLILPHILRLIVGPGHTRLLPLCMIGGAALLLLADLLGRTLLAPQILPPGLMLALIGTPLFIHLLLGRRALPM</sequence>
<dbReference type="InterPro" id="IPR000522">
    <property type="entry name" value="ABC_transptr_permease_BtuC"/>
</dbReference>
<evidence type="ECO:0000256" key="2">
    <source>
        <dbReference type="ARBA" id="ARBA00007935"/>
    </source>
</evidence>
<name>A0A1E2VDL5_9GAMM</name>
<keyword evidence="5 8" id="KW-0812">Transmembrane</keyword>
<feature type="transmembrane region" description="Helical" evidence="8">
    <location>
        <begin position="136"/>
        <end position="160"/>
    </location>
</feature>
<keyword evidence="6 8" id="KW-1133">Transmembrane helix</keyword>
<dbReference type="EMBL" id="MDTQ01000001">
    <property type="protein sequence ID" value="ODC05110.1"/>
    <property type="molecule type" value="Genomic_DNA"/>
</dbReference>
<dbReference type="FunFam" id="1.10.3470.10:FF:000001">
    <property type="entry name" value="Vitamin B12 ABC transporter permease BtuC"/>
    <property type="match status" value="1"/>
</dbReference>
<evidence type="ECO:0000256" key="8">
    <source>
        <dbReference type="SAM" id="Phobius"/>
    </source>
</evidence>
<dbReference type="GO" id="GO:0022857">
    <property type="term" value="F:transmembrane transporter activity"/>
    <property type="evidence" value="ECO:0007669"/>
    <property type="project" value="InterPro"/>
</dbReference>
<evidence type="ECO:0000256" key="3">
    <source>
        <dbReference type="ARBA" id="ARBA00022448"/>
    </source>
</evidence>
<keyword evidence="4" id="KW-1003">Cell membrane</keyword>
<evidence type="ECO:0000256" key="6">
    <source>
        <dbReference type="ARBA" id="ARBA00022989"/>
    </source>
</evidence>
<evidence type="ECO:0000256" key="7">
    <source>
        <dbReference type="ARBA" id="ARBA00023136"/>
    </source>
</evidence>
<feature type="transmembrane region" description="Helical" evidence="8">
    <location>
        <begin position="106"/>
        <end position="124"/>
    </location>
</feature>
<evidence type="ECO:0008006" key="11">
    <source>
        <dbReference type="Google" id="ProtNLM"/>
    </source>
</evidence>
<dbReference type="AlphaFoldDB" id="A0A1E2VDL5"/>
<evidence type="ECO:0000256" key="1">
    <source>
        <dbReference type="ARBA" id="ARBA00004651"/>
    </source>
</evidence>
<organism evidence="9 10">
    <name type="scientific">Terasakiispira papahanaumokuakeensis</name>
    <dbReference type="NCBI Taxonomy" id="197479"/>
    <lineage>
        <taxon>Bacteria</taxon>
        <taxon>Pseudomonadati</taxon>
        <taxon>Pseudomonadota</taxon>
        <taxon>Gammaproteobacteria</taxon>
        <taxon>Oceanospirillales</taxon>
        <taxon>Terasakiispira</taxon>
    </lineage>
</organism>
<feature type="transmembrane region" description="Helical" evidence="8">
    <location>
        <begin position="52"/>
        <end position="69"/>
    </location>
</feature>
<feature type="transmembrane region" description="Helical" evidence="8">
    <location>
        <begin position="81"/>
        <end position="100"/>
    </location>
</feature>
<dbReference type="STRING" id="197479.BFW38_01430"/>
<feature type="transmembrane region" description="Helical" evidence="8">
    <location>
        <begin position="229"/>
        <end position="256"/>
    </location>
</feature>
<comment type="subcellular location">
    <subcellularLocation>
        <location evidence="1">Cell membrane</location>
        <topology evidence="1">Multi-pass membrane protein</topology>
    </subcellularLocation>
</comment>
<dbReference type="CDD" id="cd06550">
    <property type="entry name" value="TM_ABC_iron-siderophores_like"/>
    <property type="match status" value="1"/>
</dbReference>
<keyword evidence="7 8" id="KW-0472">Membrane</keyword>
<comment type="similarity">
    <text evidence="2">Belongs to the binding-protein-dependent transport system permease family. FecCD subfamily.</text>
</comment>
<protein>
    <recommendedName>
        <fullName evidence="11">Iron ABC transporter permease</fullName>
    </recommendedName>
</protein>
<comment type="caution">
    <text evidence="9">The sequence shown here is derived from an EMBL/GenBank/DDBJ whole genome shotgun (WGS) entry which is preliminary data.</text>
</comment>
<keyword evidence="10" id="KW-1185">Reference proteome</keyword>
<evidence type="ECO:0000313" key="9">
    <source>
        <dbReference type="EMBL" id="ODC05110.1"/>
    </source>
</evidence>
<reference evidence="9 10" key="1">
    <citation type="submission" date="2016-08" db="EMBL/GenBank/DDBJ databases">
        <authorList>
            <person name="Seilhamer J.J."/>
        </authorList>
    </citation>
    <scope>NUCLEOTIDE SEQUENCE [LARGE SCALE GENOMIC DNA]</scope>
    <source>
        <strain evidence="9 10">PH27A</strain>
    </source>
</reference>
<keyword evidence="3" id="KW-0813">Transport</keyword>
<accession>A0A1E2VDL5</accession>
<gene>
    <name evidence="9" type="ORF">BFW38_01430</name>
</gene>
<dbReference type="InterPro" id="IPR037294">
    <property type="entry name" value="ABC_BtuC-like"/>
</dbReference>
<proteinExistence type="inferred from homology"/>
<dbReference type="PANTHER" id="PTHR30472:SF25">
    <property type="entry name" value="ABC TRANSPORTER PERMEASE PROTEIN MJ0876-RELATED"/>
    <property type="match status" value="1"/>
</dbReference>
<dbReference type="OrthoDB" id="9055647at2"/>
<evidence type="ECO:0000313" key="10">
    <source>
        <dbReference type="Proteomes" id="UP000094291"/>
    </source>
</evidence>
<feature type="transmembrane region" description="Helical" evidence="8">
    <location>
        <begin position="299"/>
        <end position="320"/>
    </location>
</feature>
<dbReference type="PANTHER" id="PTHR30472">
    <property type="entry name" value="FERRIC ENTEROBACTIN TRANSPORT SYSTEM PERMEASE PROTEIN"/>
    <property type="match status" value="1"/>
</dbReference>